<gene>
    <name evidence="2" type="ORF">K458DRAFT_362190</name>
</gene>
<feature type="region of interest" description="Disordered" evidence="1">
    <location>
        <begin position="190"/>
        <end position="337"/>
    </location>
</feature>
<feature type="region of interest" description="Disordered" evidence="1">
    <location>
        <begin position="1"/>
        <end position="126"/>
    </location>
</feature>
<proteinExistence type="predicted"/>
<feature type="region of interest" description="Disordered" evidence="1">
    <location>
        <begin position="140"/>
        <end position="166"/>
    </location>
</feature>
<evidence type="ECO:0000256" key="1">
    <source>
        <dbReference type="SAM" id="MobiDB-lite"/>
    </source>
</evidence>
<feature type="compositionally biased region" description="Polar residues" evidence="1">
    <location>
        <begin position="192"/>
        <end position="206"/>
    </location>
</feature>
<feature type="compositionally biased region" description="Polar residues" evidence="1">
    <location>
        <begin position="284"/>
        <end position="301"/>
    </location>
</feature>
<feature type="compositionally biased region" description="Basic and acidic residues" evidence="1">
    <location>
        <begin position="1"/>
        <end position="12"/>
    </location>
</feature>
<keyword evidence="3" id="KW-1185">Reference proteome</keyword>
<feature type="compositionally biased region" description="Polar residues" evidence="1">
    <location>
        <begin position="62"/>
        <end position="90"/>
    </location>
</feature>
<name>A0A6G1JA68_9PLEO</name>
<feature type="compositionally biased region" description="Polar residues" evidence="1">
    <location>
        <begin position="227"/>
        <end position="267"/>
    </location>
</feature>
<protein>
    <submittedName>
        <fullName evidence="2">Uncharacterized protein</fullName>
    </submittedName>
</protein>
<feature type="compositionally biased region" description="Low complexity" evidence="1">
    <location>
        <begin position="112"/>
        <end position="123"/>
    </location>
</feature>
<reference evidence="2" key="1">
    <citation type="journal article" date="2020" name="Stud. Mycol.">
        <title>101 Dothideomycetes genomes: a test case for predicting lifestyles and emergence of pathogens.</title>
        <authorList>
            <person name="Haridas S."/>
            <person name="Albert R."/>
            <person name="Binder M."/>
            <person name="Bloem J."/>
            <person name="Labutti K."/>
            <person name="Salamov A."/>
            <person name="Andreopoulos B."/>
            <person name="Baker S."/>
            <person name="Barry K."/>
            <person name="Bills G."/>
            <person name="Bluhm B."/>
            <person name="Cannon C."/>
            <person name="Castanera R."/>
            <person name="Culley D."/>
            <person name="Daum C."/>
            <person name="Ezra D."/>
            <person name="Gonzalez J."/>
            <person name="Henrissat B."/>
            <person name="Kuo A."/>
            <person name="Liang C."/>
            <person name="Lipzen A."/>
            <person name="Lutzoni F."/>
            <person name="Magnuson J."/>
            <person name="Mondo S."/>
            <person name="Nolan M."/>
            <person name="Ohm R."/>
            <person name="Pangilinan J."/>
            <person name="Park H.-J."/>
            <person name="Ramirez L."/>
            <person name="Alfaro M."/>
            <person name="Sun H."/>
            <person name="Tritt A."/>
            <person name="Yoshinaga Y."/>
            <person name="Zwiers L.-H."/>
            <person name="Turgeon B."/>
            <person name="Goodwin S."/>
            <person name="Spatafora J."/>
            <person name="Crous P."/>
            <person name="Grigoriev I."/>
        </authorList>
    </citation>
    <scope>NUCLEOTIDE SEQUENCE</scope>
    <source>
        <strain evidence="2">CBS 122367</strain>
    </source>
</reference>
<feature type="region of interest" description="Disordered" evidence="1">
    <location>
        <begin position="696"/>
        <end position="731"/>
    </location>
</feature>
<dbReference type="EMBL" id="MU005575">
    <property type="protein sequence ID" value="KAF2687426.1"/>
    <property type="molecule type" value="Genomic_DNA"/>
</dbReference>
<dbReference type="AlphaFoldDB" id="A0A6G1JA68"/>
<dbReference type="Proteomes" id="UP000799291">
    <property type="component" value="Unassembled WGS sequence"/>
</dbReference>
<dbReference type="OrthoDB" id="3557758at2759"/>
<evidence type="ECO:0000313" key="3">
    <source>
        <dbReference type="Proteomes" id="UP000799291"/>
    </source>
</evidence>
<sequence length="731" mass="79974">MLSYPDRQKFDQIRSQWEAAQPASETPSTMVGRRDKSIAHPPIPSDSNAGPSKFRRKLSHGLPTSRNRGSQSSTGSPRQRTTPSDTTGTPKSLDPDATPKPLPRSRTMSFIPRPSRSGSASSAVDSEAIDNTAALNVVLDHGARVTPTKIPTPSPPDSKRRRSSPRQYVNTLTAQQAKHVAAGSVFAKALTESPSKGSVRSYTTPNLMKRARSPQPTSFMVPRKLTARNSATGIPVPQKSTMKENANPTSQRYSKRLSQIQESSPNRESLGGSTGTPSRRSSGMNSGTTQSKQSPAAPSTASKRRASRAVTQTPLAAQRALPKKQSPLRLLEERPNQNSSAIAQPRLMGPMNPPTPPTACLAAAQPALPRASTEKDFRRRTFITPSKRNGLGILSRGQVGANNEVRLPRSSTFYSLRQSPPPPMPSIPEQYKSFSMPALYLKDRPLPNVLGSPEPNHNHARYSHEKPALAVHLPASMSTSFIYNCDTGKLQEQPLLKKELSPTFEEAPKVKADAKAHSSGSRSSSDSLMFFSPSTWTLSKKTSRPWPTTGQGVESEDIADAILCDQVKEYMPALYWAGRFQSRFDHWRTAAMKVELDPQHKVPGPLGQYKLSQENAAACQIFLQLRDLCISNQAADSLWEFEYKYRHEHKMLSTAFDLPPLNNRKHGDATPKQGPIGRAVRKLTPRKSSFVNLLKGKGWGTDRENVKMTDGPADSTLPSAKSVASFEGANQ</sequence>
<organism evidence="2 3">
    <name type="scientific">Lentithecium fluviatile CBS 122367</name>
    <dbReference type="NCBI Taxonomy" id="1168545"/>
    <lineage>
        <taxon>Eukaryota</taxon>
        <taxon>Fungi</taxon>
        <taxon>Dikarya</taxon>
        <taxon>Ascomycota</taxon>
        <taxon>Pezizomycotina</taxon>
        <taxon>Dothideomycetes</taxon>
        <taxon>Pleosporomycetidae</taxon>
        <taxon>Pleosporales</taxon>
        <taxon>Massarineae</taxon>
        <taxon>Lentitheciaceae</taxon>
        <taxon>Lentithecium</taxon>
    </lineage>
</organism>
<evidence type="ECO:0000313" key="2">
    <source>
        <dbReference type="EMBL" id="KAF2687426.1"/>
    </source>
</evidence>
<accession>A0A6G1JA68</accession>